<dbReference type="Pfam" id="PF06739">
    <property type="entry name" value="SBBP"/>
    <property type="match status" value="3"/>
</dbReference>
<evidence type="ECO:0000313" key="4">
    <source>
        <dbReference type="EMBL" id="OGL45400.1"/>
    </source>
</evidence>
<evidence type="ECO:0000259" key="3">
    <source>
        <dbReference type="Pfam" id="PF25778"/>
    </source>
</evidence>
<dbReference type="SUPFAM" id="SSF101898">
    <property type="entry name" value="NHL repeat"/>
    <property type="match status" value="1"/>
</dbReference>
<dbReference type="AlphaFoldDB" id="A0A1F7RVH8"/>
<keyword evidence="1" id="KW-0812">Transmembrane</keyword>
<keyword evidence="2" id="KW-0732">Signal</keyword>
<reference evidence="4 5" key="1">
    <citation type="journal article" date="2016" name="Nat. Commun.">
        <title>Thousands of microbial genomes shed light on interconnected biogeochemical processes in an aquifer system.</title>
        <authorList>
            <person name="Anantharaman K."/>
            <person name="Brown C.T."/>
            <person name="Hug L.A."/>
            <person name="Sharon I."/>
            <person name="Castelle C.J."/>
            <person name="Probst A.J."/>
            <person name="Thomas B.C."/>
            <person name="Singh A."/>
            <person name="Wilkins M.J."/>
            <person name="Karaoz U."/>
            <person name="Brodie E.L."/>
            <person name="Williams K.H."/>
            <person name="Hubbard S.S."/>
            <person name="Banfield J.F."/>
        </authorList>
    </citation>
    <scope>NUCLEOTIDE SEQUENCE [LARGE SCALE GENOMIC DNA]</scope>
</reference>
<name>A0A1F7RVH8_9BACT</name>
<feature type="signal peptide" evidence="2">
    <location>
        <begin position="1"/>
        <end position="20"/>
    </location>
</feature>
<dbReference type="PANTHER" id="PTHR35580:SF1">
    <property type="entry name" value="PHYTASE-LIKE DOMAIN-CONTAINING PROTEIN"/>
    <property type="match status" value="1"/>
</dbReference>
<dbReference type="Pfam" id="PF25778">
    <property type="entry name" value="DUF7948"/>
    <property type="match status" value="1"/>
</dbReference>
<feature type="transmembrane region" description="Helical" evidence="1">
    <location>
        <begin position="749"/>
        <end position="769"/>
    </location>
</feature>
<gene>
    <name evidence="4" type="ORF">A2161_18570</name>
</gene>
<proteinExistence type="predicted"/>
<dbReference type="PANTHER" id="PTHR35580">
    <property type="entry name" value="CELL SURFACE GLYCOPROTEIN (S-LAYER PROTEIN)-LIKE PROTEIN"/>
    <property type="match status" value="1"/>
</dbReference>
<keyword evidence="1" id="KW-0472">Membrane</keyword>
<accession>A0A1F7RVH8</accession>
<evidence type="ECO:0000256" key="1">
    <source>
        <dbReference type="SAM" id="Phobius"/>
    </source>
</evidence>
<dbReference type="InterPro" id="IPR010620">
    <property type="entry name" value="SBBP_repeat"/>
</dbReference>
<protein>
    <recommendedName>
        <fullName evidence="3">DUF7948 domain-containing protein</fullName>
    </recommendedName>
</protein>
<feature type="domain" description="DUF7948" evidence="3">
    <location>
        <begin position="43"/>
        <end position="282"/>
    </location>
</feature>
<evidence type="ECO:0000256" key="2">
    <source>
        <dbReference type="SAM" id="SignalP"/>
    </source>
</evidence>
<organism evidence="4 5">
    <name type="scientific">Candidatus Schekmanbacteria bacterium RBG_13_48_7</name>
    <dbReference type="NCBI Taxonomy" id="1817878"/>
    <lineage>
        <taxon>Bacteria</taxon>
        <taxon>Candidatus Schekmaniibacteriota</taxon>
    </lineage>
</organism>
<dbReference type="Proteomes" id="UP000179266">
    <property type="component" value="Unassembled WGS sequence"/>
</dbReference>
<comment type="caution">
    <text evidence="4">The sequence shown here is derived from an EMBL/GenBank/DDBJ whole genome shotgun (WGS) entry which is preliminary data.</text>
</comment>
<dbReference type="InterPro" id="IPR057708">
    <property type="entry name" value="DUF7948"/>
</dbReference>
<dbReference type="EMBL" id="MGDD01000179">
    <property type="protein sequence ID" value="OGL45400.1"/>
    <property type="molecule type" value="Genomic_DNA"/>
</dbReference>
<evidence type="ECO:0000313" key="5">
    <source>
        <dbReference type="Proteomes" id="UP000179266"/>
    </source>
</evidence>
<dbReference type="InterPro" id="IPR052918">
    <property type="entry name" value="Motility_Chemotaxis_Reg"/>
</dbReference>
<keyword evidence="1" id="KW-1133">Transmembrane helix</keyword>
<feature type="chain" id="PRO_5009532285" description="DUF7948 domain-containing protein" evidence="2">
    <location>
        <begin position="21"/>
        <end position="772"/>
    </location>
</feature>
<sequence>MKPVSIIIFFIISFPMFANADIFSSSNEKNEVIRNLSSNSAYFIKNLGQIDNESVQYYMKSPGKDVYLTDTGVVMDFYNIINDRNKEMNGWQTVSLRHHQSDMTQTESLPLSQLNENSKCLLVRKEGVVIKMNFIGADLLCAEGENKLITKLHYFLGNNPNNWRSNLLTYKDIIYKNIYTGIDLRFCANPEKLKYQFEILPSGNPSDIKIRFTGIDEISIDNNGNMIIRTPKGNFIDEKLYVYQMINGKKVKISAQLHLIDNHTCVFKIERYDAERPLIIDPGIVFSTYLGISVGEQTLIIVDSTGSVYITGDTFSSIFPTTLGAYDTSFNGAEDAFISKLSADGSTLLYSTFLGGSDDDFGHAIALDGSSNIYVAGITVSPDFAVTPGAFDTSYNGGASWGTDVFVSKLSADGSRLIYSTYIGGSKDEPDFDFGFDVGVGLAVNGFGNAYVTGFTESTDFPTTSGAYNTQYKGLYDVFVSKINADGSNLLFSTFIGEAIGTDIVLDGSGNVFVTGLTWTTEFPTTLDACDTSYNGNADVFVSKLNADGASLIYSTFIGGNDVDQGNSIDIDSAGNAYITGYLRSTNFPTTPSCFDISYTGAIDAFVCKLSADGSTLIYSTYLGGSGRDEGKSIAVDATGNAYITGTTNGSIDFPVTPDAFDKSPHGVFISKLSDDGSMLLYSTFLGGEGRDTSNKIEVFDSNYIYVSGLTQSTTFPTTPGAYKTYYSTYSGFITKFDLSSSSLPFFDISHFLILVSIFSLMIAICIHLRKN</sequence>